<dbReference type="EMBL" id="JAAVJS010000178">
    <property type="protein sequence ID" value="NJX17022.1"/>
    <property type="molecule type" value="Genomic_DNA"/>
</dbReference>
<gene>
    <name evidence="1" type="ORF">HC176_16225</name>
</gene>
<reference evidence="1 2" key="1">
    <citation type="submission" date="2020-03" db="EMBL/GenBank/DDBJ databases">
        <title>Tamlana sp. nov, isolated from XXX.</title>
        <authorList>
            <person name="Cao W.R."/>
        </authorList>
    </citation>
    <scope>NUCLEOTIDE SEQUENCE [LARGE SCALE GENOMIC DNA]</scope>
    <source>
        <strain evidence="1 2">HST1-43</strain>
    </source>
</reference>
<name>A0ABX1DG54_9FLAO</name>
<keyword evidence="1" id="KW-0238">DNA-binding</keyword>
<sequence>GIENILNKENMLILRDWEMELLTAIASGLTQEEIQEDFKRRNISPNSKSSIEKRLKELREEFGANTTPHLIGILKDLKII</sequence>
<evidence type="ECO:0000313" key="1">
    <source>
        <dbReference type="EMBL" id="NJX17022.1"/>
    </source>
</evidence>
<comment type="caution">
    <text evidence="1">The sequence shown here is derived from an EMBL/GenBank/DDBJ whole genome shotgun (WGS) entry which is preliminary data.</text>
</comment>
<feature type="non-terminal residue" evidence="1">
    <location>
        <position position="1"/>
    </location>
</feature>
<dbReference type="Proteomes" id="UP000760545">
    <property type="component" value="Unassembled WGS sequence"/>
</dbReference>
<proteinExistence type="predicted"/>
<dbReference type="RefSeq" id="WP_425338215.1">
    <property type="nucleotide sequence ID" value="NZ_JAAVJS010000178.1"/>
</dbReference>
<keyword evidence="2" id="KW-1185">Reference proteome</keyword>
<organism evidence="1 2">
    <name type="scientific">Tamlana crocina</name>
    <dbReference type="NCBI Taxonomy" id="393006"/>
    <lineage>
        <taxon>Bacteria</taxon>
        <taxon>Pseudomonadati</taxon>
        <taxon>Bacteroidota</taxon>
        <taxon>Flavobacteriia</taxon>
        <taxon>Flavobacteriales</taxon>
        <taxon>Flavobacteriaceae</taxon>
        <taxon>Tamlana</taxon>
    </lineage>
</organism>
<evidence type="ECO:0000313" key="2">
    <source>
        <dbReference type="Proteomes" id="UP000760545"/>
    </source>
</evidence>
<protein>
    <submittedName>
        <fullName evidence="1">DNA-binding response regulator</fullName>
    </submittedName>
</protein>
<dbReference type="GO" id="GO:0003677">
    <property type="term" value="F:DNA binding"/>
    <property type="evidence" value="ECO:0007669"/>
    <property type="project" value="UniProtKB-KW"/>
</dbReference>
<accession>A0ABX1DG54</accession>